<dbReference type="Proteomes" id="UP000317881">
    <property type="component" value="Unassembled WGS sequence"/>
</dbReference>
<evidence type="ECO:0000313" key="2">
    <source>
        <dbReference type="EMBL" id="GEC02872.1"/>
    </source>
</evidence>
<keyword evidence="1" id="KW-0472">Membrane</keyword>
<dbReference type="Pfam" id="PF25637">
    <property type="entry name" value="DUF7942"/>
    <property type="match status" value="1"/>
</dbReference>
<name>A0A4Y3V6L1_9ACTN</name>
<keyword evidence="1" id="KW-0812">Transmembrane</keyword>
<dbReference type="OrthoDB" id="3483848at2"/>
<feature type="transmembrane region" description="Helical" evidence="1">
    <location>
        <begin position="48"/>
        <end position="65"/>
    </location>
</feature>
<sequence length="97" mass="10157">MRSPRQTAGLYTRGDVALLVAGGYATLVVGVAAWLGTLVLVGDPGIGGIWLILLTLPLSIPLLAIPASPEAYVALLTAGGLAQAWVLWRLLRGRRAR</sequence>
<comment type="caution">
    <text evidence="2">The sequence shown here is derived from an EMBL/GenBank/DDBJ whole genome shotgun (WGS) entry which is preliminary data.</text>
</comment>
<dbReference type="EMBL" id="BJND01000004">
    <property type="protein sequence ID" value="GEC02872.1"/>
    <property type="molecule type" value="Genomic_DNA"/>
</dbReference>
<feature type="transmembrane region" description="Helical" evidence="1">
    <location>
        <begin position="16"/>
        <end position="41"/>
    </location>
</feature>
<proteinExistence type="predicted"/>
<accession>A0A4Y3V6L1</accession>
<gene>
    <name evidence="2" type="ORF">SSP24_05270</name>
</gene>
<evidence type="ECO:0008006" key="4">
    <source>
        <dbReference type="Google" id="ProtNLM"/>
    </source>
</evidence>
<keyword evidence="3" id="KW-1185">Reference proteome</keyword>
<keyword evidence="1" id="KW-1133">Transmembrane helix</keyword>
<dbReference type="NCBIfam" id="NF046119">
    <property type="entry name" value="memb_SCO4225"/>
    <property type="match status" value="1"/>
</dbReference>
<evidence type="ECO:0000256" key="1">
    <source>
        <dbReference type="SAM" id="Phobius"/>
    </source>
</evidence>
<dbReference type="InterPro" id="IPR057702">
    <property type="entry name" value="DUF7942"/>
</dbReference>
<organism evidence="2 3">
    <name type="scientific">Streptomyces spinoverrucosus</name>
    <dbReference type="NCBI Taxonomy" id="284043"/>
    <lineage>
        <taxon>Bacteria</taxon>
        <taxon>Bacillati</taxon>
        <taxon>Actinomycetota</taxon>
        <taxon>Actinomycetes</taxon>
        <taxon>Kitasatosporales</taxon>
        <taxon>Streptomycetaceae</taxon>
        <taxon>Streptomyces</taxon>
    </lineage>
</organism>
<evidence type="ECO:0000313" key="3">
    <source>
        <dbReference type="Proteomes" id="UP000317881"/>
    </source>
</evidence>
<reference evidence="2 3" key="1">
    <citation type="submission" date="2019-06" db="EMBL/GenBank/DDBJ databases">
        <title>Whole genome shotgun sequence of Streptomyces spinoverrucosus NBRC 14228.</title>
        <authorList>
            <person name="Hosoyama A."/>
            <person name="Uohara A."/>
            <person name="Ohji S."/>
            <person name="Ichikawa N."/>
        </authorList>
    </citation>
    <scope>NUCLEOTIDE SEQUENCE [LARGE SCALE GENOMIC DNA]</scope>
    <source>
        <strain evidence="2 3">NBRC 14228</strain>
    </source>
</reference>
<dbReference type="AlphaFoldDB" id="A0A4Y3V6L1"/>
<dbReference type="RefSeq" id="WP_141307068.1">
    <property type="nucleotide sequence ID" value="NZ_BJND01000004.1"/>
</dbReference>
<feature type="transmembrane region" description="Helical" evidence="1">
    <location>
        <begin position="71"/>
        <end position="91"/>
    </location>
</feature>
<protein>
    <recommendedName>
        <fullName evidence="4">Integral membrane protein</fullName>
    </recommendedName>
</protein>